<dbReference type="EMBL" id="JARBJD010000030">
    <property type="protein sequence ID" value="KAK2959387.1"/>
    <property type="molecule type" value="Genomic_DNA"/>
</dbReference>
<gene>
    <name evidence="2" type="ORF">BLNAU_5696</name>
</gene>
<feature type="compositionally biased region" description="Basic and acidic residues" evidence="1">
    <location>
        <begin position="110"/>
        <end position="127"/>
    </location>
</feature>
<name>A0ABQ9Y6J7_9EUKA</name>
<feature type="compositionally biased region" description="Polar residues" evidence="1">
    <location>
        <begin position="87"/>
        <end position="97"/>
    </location>
</feature>
<dbReference type="Proteomes" id="UP001281761">
    <property type="component" value="Unassembled WGS sequence"/>
</dbReference>
<evidence type="ECO:0000256" key="1">
    <source>
        <dbReference type="SAM" id="MobiDB-lite"/>
    </source>
</evidence>
<accession>A0ABQ9Y6J7</accession>
<comment type="caution">
    <text evidence="2">The sequence shown here is derived from an EMBL/GenBank/DDBJ whole genome shotgun (WGS) entry which is preliminary data.</text>
</comment>
<sequence>MSVPFPSDDTFSSEHPASAQSDEPQQRKPQKPQKLVTLHQGGITFSVPKGLLPSDTDSEQRLAMKKKKLHSIQAQAKRQMEDEEIQKTASNWKNFQSKMEKKAGKKQKKRNDFDTHSDVSRKPARKD</sequence>
<feature type="compositionally biased region" description="Polar residues" evidence="1">
    <location>
        <begin position="9"/>
        <end position="23"/>
    </location>
</feature>
<proteinExistence type="predicted"/>
<feature type="region of interest" description="Disordered" evidence="1">
    <location>
        <begin position="1"/>
        <end position="127"/>
    </location>
</feature>
<organism evidence="2 3">
    <name type="scientific">Blattamonas nauphoetae</name>
    <dbReference type="NCBI Taxonomy" id="2049346"/>
    <lineage>
        <taxon>Eukaryota</taxon>
        <taxon>Metamonada</taxon>
        <taxon>Preaxostyla</taxon>
        <taxon>Oxymonadida</taxon>
        <taxon>Blattamonas</taxon>
    </lineage>
</organism>
<evidence type="ECO:0000313" key="2">
    <source>
        <dbReference type="EMBL" id="KAK2959387.1"/>
    </source>
</evidence>
<protein>
    <submittedName>
        <fullName evidence="2">Uncharacterized protein</fullName>
    </submittedName>
</protein>
<reference evidence="2 3" key="1">
    <citation type="journal article" date="2022" name="bioRxiv">
        <title>Genomics of Preaxostyla Flagellates Illuminates Evolutionary Transitions and the Path Towards Mitochondrial Loss.</title>
        <authorList>
            <person name="Novak L.V.F."/>
            <person name="Treitli S.C."/>
            <person name="Pyrih J."/>
            <person name="Halakuc P."/>
            <person name="Pipaliya S.V."/>
            <person name="Vacek V."/>
            <person name="Brzon O."/>
            <person name="Soukal P."/>
            <person name="Eme L."/>
            <person name="Dacks J.B."/>
            <person name="Karnkowska A."/>
            <person name="Elias M."/>
            <person name="Hampl V."/>
        </authorList>
    </citation>
    <scope>NUCLEOTIDE SEQUENCE [LARGE SCALE GENOMIC DNA]</scope>
    <source>
        <strain evidence="2">NAU3</strain>
        <tissue evidence="2">Gut</tissue>
    </source>
</reference>
<evidence type="ECO:0000313" key="3">
    <source>
        <dbReference type="Proteomes" id="UP001281761"/>
    </source>
</evidence>
<keyword evidence="3" id="KW-1185">Reference proteome</keyword>